<sequence length="261" mass="28612">MRRALAVCLLALVALQAQAGRSCEQVKPTPALIVKGMQLAERTSQQLDASGARVVLLARAGQDLGKYGLRYSHLGIAYKTDEGPWRVVHKLNQCGTAVAAVYRQGLGEFFLDDLWRYEAAWVVPTPQVQAQLLAALNESPSRIVRLNVAPYSIVSYAWGQKYQQSNQWAIETLAAAMEPATIGNRAQAQAWMQFKGYEPTTLKLGPLTRLGGRVGSANIAFDDHPNEKRFSDRIETVTVDSVFAWMPRAGLGGAPVAFKLQ</sequence>
<dbReference type="EMBL" id="JXQQ01000008">
    <property type="protein sequence ID" value="KIQ35900.1"/>
    <property type="molecule type" value="Genomic_DNA"/>
</dbReference>
<name>A0A0D0N3D2_VARPD</name>
<gene>
    <name evidence="2" type="ORF">RT97_03810</name>
</gene>
<comment type="caution">
    <text evidence="2">The sequence shown here is derived from an EMBL/GenBank/DDBJ whole genome shotgun (WGS) entry which is preliminary data.</text>
</comment>
<evidence type="ECO:0000256" key="1">
    <source>
        <dbReference type="SAM" id="SignalP"/>
    </source>
</evidence>
<keyword evidence="1" id="KW-0732">Signal</keyword>
<organism evidence="2 3">
    <name type="scientific">Variovorax paradoxus</name>
    <dbReference type="NCBI Taxonomy" id="34073"/>
    <lineage>
        <taxon>Bacteria</taxon>
        <taxon>Pseudomonadati</taxon>
        <taxon>Pseudomonadota</taxon>
        <taxon>Betaproteobacteria</taxon>
        <taxon>Burkholderiales</taxon>
        <taxon>Comamonadaceae</taxon>
        <taxon>Variovorax</taxon>
    </lineage>
</organism>
<reference evidence="2 3" key="1">
    <citation type="submission" date="2014-12" db="EMBL/GenBank/DDBJ databases">
        <title>16Stimator: statistical estimation of ribosomal gene copy numbers from draft genome assemblies.</title>
        <authorList>
            <person name="Perisin M.A."/>
            <person name="Vetter M."/>
            <person name="Gilbert J.A."/>
            <person name="Bergelson J."/>
        </authorList>
    </citation>
    <scope>NUCLEOTIDE SEQUENCE [LARGE SCALE GENOMIC DNA]</scope>
    <source>
        <strain evidence="2 3">MEDvA23</strain>
    </source>
</reference>
<dbReference type="PIRSF" id="PIRSF028477">
    <property type="entry name" value="UCP028477"/>
    <property type="match status" value="1"/>
</dbReference>
<feature type="chain" id="PRO_5002234412" evidence="1">
    <location>
        <begin position="20"/>
        <end position="261"/>
    </location>
</feature>
<dbReference type="RefSeq" id="WP_042577454.1">
    <property type="nucleotide sequence ID" value="NZ_JXQQ01000008.1"/>
</dbReference>
<dbReference type="AlphaFoldDB" id="A0A0D0N3D2"/>
<protein>
    <submittedName>
        <fullName evidence="2">Membrane protein</fullName>
    </submittedName>
</protein>
<dbReference type="OrthoDB" id="9000139at2"/>
<evidence type="ECO:0000313" key="3">
    <source>
        <dbReference type="Proteomes" id="UP000032067"/>
    </source>
</evidence>
<dbReference type="Pfam" id="PF09916">
    <property type="entry name" value="DUF2145"/>
    <property type="match status" value="1"/>
</dbReference>
<dbReference type="Proteomes" id="UP000032067">
    <property type="component" value="Unassembled WGS sequence"/>
</dbReference>
<proteinExistence type="predicted"/>
<evidence type="ECO:0000313" key="2">
    <source>
        <dbReference type="EMBL" id="KIQ35900.1"/>
    </source>
</evidence>
<accession>A0A0D0N3D2</accession>
<dbReference type="InterPro" id="IPR014547">
    <property type="entry name" value="UCP028477"/>
</dbReference>
<feature type="signal peptide" evidence="1">
    <location>
        <begin position="1"/>
        <end position="19"/>
    </location>
</feature>